<evidence type="ECO:0008006" key="11">
    <source>
        <dbReference type="Google" id="ProtNLM"/>
    </source>
</evidence>
<evidence type="ECO:0000256" key="4">
    <source>
        <dbReference type="PROSITE-ProRule" id="PRU00024"/>
    </source>
</evidence>
<evidence type="ECO:0000313" key="9">
    <source>
        <dbReference type="EMBL" id="MEQ2196863.1"/>
    </source>
</evidence>
<dbReference type="PRINTS" id="PR01407">
    <property type="entry name" value="BUTYPHLNCDUF"/>
</dbReference>
<dbReference type="PROSITE" id="PS50119">
    <property type="entry name" value="ZF_BBOX"/>
    <property type="match status" value="1"/>
</dbReference>
<organism evidence="9 10">
    <name type="scientific">Xenoophorus captivus</name>
    <dbReference type="NCBI Taxonomy" id="1517983"/>
    <lineage>
        <taxon>Eukaryota</taxon>
        <taxon>Metazoa</taxon>
        <taxon>Chordata</taxon>
        <taxon>Craniata</taxon>
        <taxon>Vertebrata</taxon>
        <taxon>Euteleostomi</taxon>
        <taxon>Actinopterygii</taxon>
        <taxon>Neopterygii</taxon>
        <taxon>Teleostei</taxon>
        <taxon>Neoteleostei</taxon>
        <taxon>Acanthomorphata</taxon>
        <taxon>Ovalentaria</taxon>
        <taxon>Atherinomorphae</taxon>
        <taxon>Cyprinodontiformes</taxon>
        <taxon>Goodeidae</taxon>
        <taxon>Xenoophorus</taxon>
    </lineage>
</organism>
<evidence type="ECO:0000259" key="7">
    <source>
        <dbReference type="PROSITE" id="PS50119"/>
    </source>
</evidence>
<feature type="coiled-coil region" evidence="5">
    <location>
        <begin position="160"/>
        <end position="209"/>
    </location>
</feature>
<dbReference type="CDD" id="cd19769">
    <property type="entry name" value="Bbox2_TRIM16-like"/>
    <property type="match status" value="1"/>
</dbReference>
<feature type="domain" description="B30.2/SPRY" evidence="8">
    <location>
        <begin position="295"/>
        <end position="369"/>
    </location>
</feature>
<feature type="domain" description="B box-type" evidence="7">
    <location>
        <begin position="62"/>
        <end position="102"/>
    </location>
</feature>
<keyword evidence="10" id="KW-1185">Reference proteome</keyword>
<gene>
    <name evidence="9" type="ORF">XENOCAPTIV_016060</name>
</gene>
<dbReference type="SUPFAM" id="SSF57845">
    <property type="entry name" value="B-box zinc-binding domain"/>
    <property type="match status" value="1"/>
</dbReference>
<dbReference type="InterPro" id="IPR000315">
    <property type="entry name" value="Znf_B-box"/>
</dbReference>
<dbReference type="Pfam" id="PF25600">
    <property type="entry name" value="TRIM_CC"/>
    <property type="match status" value="1"/>
</dbReference>
<dbReference type="InterPro" id="IPR043136">
    <property type="entry name" value="B30.2/SPRY_sf"/>
</dbReference>
<keyword evidence="5" id="KW-0175">Coiled coil</keyword>
<dbReference type="InterPro" id="IPR013320">
    <property type="entry name" value="ConA-like_dom_sf"/>
</dbReference>
<proteinExistence type="predicted"/>
<dbReference type="SMART" id="SM00589">
    <property type="entry name" value="PRY"/>
    <property type="match status" value="1"/>
</dbReference>
<dbReference type="InterPro" id="IPR051051">
    <property type="entry name" value="E3_ubiq-ligase_TRIM/RNF"/>
</dbReference>
<dbReference type="Gene3D" id="3.30.160.60">
    <property type="entry name" value="Classic Zinc Finger"/>
    <property type="match status" value="1"/>
</dbReference>
<dbReference type="PANTHER" id="PTHR25465">
    <property type="entry name" value="B-BOX DOMAIN CONTAINING"/>
    <property type="match status" value="1"/>
</dbReference>
<protein>
    <recommendedName>
        <fullName evidence="11">B box-type domain-containing protein</fullName>
    </recommendedName>
</protein>
<evidence type="ECO:0000256" key="6">
    <source>
        <dbReference type="SAM" id="MobiDB-lite"/>
    </source>
</evidence>
<dbReference type="SMART" id="SM00336">
    <property type="entry name" value="BBOX"/>
    <property type="match status" value="1"/>
</dbReference>
<evidence type="ECO:0000256" key="3">
    <source>
        <dbReference type="ARBA" id="ARBA00022833"/>
    </source>
</evidence>
<dbReference type="InterPro" id="IPR001870">
    <property type="entry name" value="B30.2/SPRY"/>
</dbReference>
<comment type="caution">
    <text evidence="9">The sequence shown here is derived from an EMBL/GenBank/DDBJ whole genome shotgun (WGS) entry which is preliminary data.</text>
</comment>
<sequence length="369" mass="42207">MREKDGPKIIAQPGEVSCDVCTEQKLKAHKTCLVCLASYCEPLLESHQNLKKHKLIDHVSNLEDRVCKKHDKVLELFCHTDQQCVCLMCLNDNHAEHEAVPLERGFKDRRAIFENLASEMKKMENAKSVSLKKMKSSVQKHRKVSVNDIGQVVHILAALVASLQRKQDELVKVIEQKQKESEKQVENQITLLEEDLSDLSRRRSEIEQVIQSKDYLCLLQNCPSKLPPDNTNLTDPLTEQHTYAGIVKQSVAQIKERISYEMDMLNHKIRSSDCCDPSEQSEEAENTRARKSLQDVWRPPKDKLMMIQQCNAVNVTFNPYSAHPHLIVSADGKTLSYEQSKQLFPALGWRFISCYAVLAKEGFSSGRFY</sequence>
<dbReference type="Proteomes" id="UP001434883">
    <property type="component" value="Unassembled WGS sequence"/>
</dbReference>
<dbReference type="EMBL" id="JAHRIN010017138">
    <property type="protein sequence ID" value="MEQ2196863.1"/>
    <property type="molecule type" value="Genomic_DNA"/>
</dbReference>
<dbReference type="InterPro" id="IPR058030">
    <property type="entry name" value="TRIM8/14/16/25/29/45/65_CC"/>
</dbReference>
<dbReference type="Gene3D" id="2.60.120.920">
    <property type="match status" value="1"/>
</dbReference>
<evidence type="ECO:0000256" key="1">
    <source>
        <dbReference type="ARBA" id="ARBA00022723"/>
    </source>
</evidence>
<name>A0ABV0QLZ4_9TELE</name>
<evidence type="ECO:0000256" key="5">
    <source>
        <dbReference type="SAM" id="Coils"/>
    </source>
</evidence>
<keyword evidence="2 4" id="KW-0863">Zinc-finger</keyword>
<feature type="region of interest" description="Disordered" evidence="6">
    <location>
        <begin position="272"/>
        <end position="292"/>
    </location>
</feature>
<reference evidence="9 10" key="1">
    <citation type="submission" date="2021-06" db="EMBL/GenBank/DDBJ databases">
        <authorList>
            <person name="Palmer J.M."/>
        </authorList>
    </citation>
    <scope>NUCLEOTIDE SEQUENCE [LARGE SCALE GENOMIC DNA]</scope>
    <source>
        <strain evidence="9 10">XC_2019</strain>
        <tissue evidence="9">Muscle</tissue>
    </source>
</reference>
<dbReference type="Pfam" id="PF13765">
    <property type="entry name" value="PRY"/>
    <property type="match status" value="1"/>
</dbReference>
<dbReference type="PANTHER" id="PTHR25465:SF32">
    <property type="entry name" value="BLOODTHIRSTY-RELATED GENE FAMILY, MEMBER 16 ISOFORM X1-RELATED"/>
    <property type="match status" value="1"/>
</dbReference>
<dbReference type="InterPro" id="IPR003879">
    <property type="entry name" value="Butyrophylin_SPRY"/>
</dbReference>
<evidence type="ECO:0000256" key="2">
    <source>
        <dbReference type="ARBA" id="ARBA00022771"/>
    </source>
</evidence>
<dbReference type="SUPFAM" id="SSF49899">
    <property type="entry name" value="Concanavalin A-like lectins/glucanases"/>
    <property type="match status" value="1"/>
</dbReference>
<dbReference type="InterPro" id="IPR006574">
    <property type="entry name" value="PRY"/>
</dbReference>
<dbReference type="Pfam" id="PF00643">
    <property type="entry name" value="zf-B_box"/>
    <property type="match status" value="1"/>
</dbReference>
<keyword evidence="1" id="KW-0479">Metal-binding</keyword>
<dbReference type="PROSITE" id="PS50188">
    <property type="entry name" value="B302_SPRY"/>
    <property type="match status" value="1"/>
</dbReference>
<evidence type="ECO:0000313" key="10">
    <source>
        <dbReference type="Proteomes" id="UP001434883"/>
    </source>
</evidence>
<evidence type="ECO:0000259" key="8">
    <source>
        <dbReference type="PROSITE" id="PS50188"/>
    </source>
</evidence>
<dbReference type="Gene3D" id="4.10.830.40">
    <property type="match status" value="1"/>
</dbReference>
<accession>A0ABV0QLZ4</accession>
<keyword evidence="3" id="KW-0862">Zinc</keyword>